<dbReference type="InterPro" id="IPR058625">
    <property type="entry name" value="MdtA-like_BSH"/>
</dbReference>
<proteinExistence type="inferred from homology"/>
<dbReference type="OrthoDB" id="9791520at2"/>
<dbReference type="Gene3D" id="2.40.30.170">
    <property type="match status" value="1"/>
</dbReference>
<dbReference type="PANTHER" id="PTHR32347">
    <property type="entry name" value="EFFLUX SYSTEM COMPONENT YKNX-RELATED"/>
    <property type="match status" value="1"/>
</dbReference>
<evidence type="ECO:0000313" key="9">
    <source>
        <dbReference type="EMBL" id="BAZ94444.1"/>
    </source>
</evidence>
<evidence type="ECO:0000313" key="10">
    <source>
        <dbReference type="Proteomes" id="UP000218765"/>
    </source>
</evidence>
<dbReference type="GO" id="GO:0016020">
    <property type="term" value="C:membrane"/>
    <property type="evidence" value="ECO:0007669"/>
    <property type="project" value="InterPro"/>
</dbReference>
<feature type="coiled-coil region" evidence="4">
    <location>
        <begin position="126"/>
        <end position="201"/>
    </location>
</feature>
<dbReference type="EMBL" id="AP018052">
    <property type="protein sequence ID" value="BAZ94444.1"/>
    <property type="molecule type" value="Genomic_DNA"/>
</dbReference>
<evidence type="ECO:0000256" key="1">
    <source>
        <dbReference type="ARBA" id="ARBA00004196"/>
    </source>
</evidence>
<feature type="compositionally biased region" description="Low complexity" evidence="5">
    <location>
        <begin position="366"/>
        <end position="377"/>
    </location>
</feature>
<sequence>MNDTSRPDGGPAADLEAILTRQGSGGRLRRWRLPLIAGLILLLLAAYFMFGGNGDAGKPQYRTETVERGTLVVTVSATGRLEPTNQVEVGSEMSGTVESVFVDDDDRVTEGQILAELDLSKFEDAVARSRATVAAAEAALEQAEATVTEVRARLARFREVSRLSGGKVPSHAEMETAEAELARAEADVASAQAGVAQARAALRSDETNLYKARIRSPIDGVVLERAVDPGQTVAASLQAVTLFLLAEDLTQMELRVDVDEADVGQVQPGQPAGFSVDAWPGRRFEAEIIRVGYNATDSDGVISYPAVLKVDNRDLSLRPGMTGTAEITTLVREDALLVPNAALRFTPPAATAAEDSGRGVIGSLMPRRPAQSSSRPRTAGSGGGGQGLWVLRDGQAVRLTVETGATNGRVTEILGGGLEPGMEVITEMSVTR</sequence>
<dbReference type="PANTHER" id="PTHR32347:SF14">
    <property type="entry name" value="EFFLUX SYSTEM COMPONENT YKNX-RELATED"/>
    <property type="match status" value="1"/>
</dbReference>
<comment type="subcellular location">
    <subcellularLocation>
        <location evidence="1">Cell envelope</location>
    </subcellularLocation>
</comment>
<evidence type="ECO:0000256" key="3">
    <source>
        <dbReference type="ARBA" id="ARBA00023054"/>
    </source>
</evidence>
<evidence type="ECO:0000256" key="2">
    <source>
        <dbReference type="ARBA" id="ARBA00009477"/>
    </source>
</evidence>
<evidence type="ECO:0000259" key="8">
    <source>
        <dbReference type="Pfam" id="PF25954"/>
    </source>
</evidence>
<dbReference type="InterPro" id="IPR006143">
    <property type="entry name" value="RND_pump_MFP"/>
</dbReference>
<dbReference type="InterPro" id="IPR058792">
    <property type="entry name" value="Beta-barrel_RND_2"/>
</dbReference>
<gene>
    <name evidence="9" type="ORF">FOKN1_2064</name>
</gene>
<keyword evidence="6" id="KW-1133">Transmembrane helix</keyword>
<feature type="transmembrane region" description="Helical" evidence="6">
    <location>
        <begin position="31"/>
        <end position="50"/>
    </location>
</feature>
<dbReference type="SUPFAM" id="SSF111369">
    <property type="entry name" value="HlyD-like secretion proteins"/>
    <property type="match status" value="1"/>
</dbReference>
<dbReference type="AlphaFoldDB" id="A0A1Z4VTB9"/>
<evidence type="ECO:0000256" key="6">
    <source>
        <dbReference type="SAM" id="Phobius"/>
    </source>
</evidence>
<reference evidence="9 10" key="1">
    <citation type="submission" date="2017-05" db="EMBL/GenBank/DDBJ databases">
        <title>Thiocyanate degradation by Thiohalobacter thiocyanaticus FOKN1.</title>
        <authorList>
            <person name="Oshiki M."/>
            <person name="Fukushima T."/>
            <person name="Kawano S."/>
            <person name="Nakagawa J."/>
        </authorList>
    </citation>
    <scope>NUCLEOTIDE SEQUENCE [LARGE SCALE GENOMIC DNA]</scope>
    <source>
        <strain evidence="9 10">FOKN1</strain>
    </source>
</reference>
<dbReference type="Pfam" id="PF25954">
    <property type="entry name" value="Beta-barrel_RND_2"/>
    <property type="match status" value="1"/>
</dbReference>
<dbReference type="Pfam" id="PF25917">
    <property type="entry name" value="BSH_RND"/>
    <property type="match status" value="1"/>
</dbReference>
<dbReference type="Gene3D" id="2.40.420.20">
    <property type="match status" value="1"/>
</dbReference>
<keyword evidence="6" id="KW-0472">Membrane</keyword>
<feature type="region of interest" description="Disordered" evidence="5">
    <location>
        <begin position="349"/>
        <end position="388"/>
    </location>
</feature>
<evidence type="ECO:0000259" key="7">
    <source>
        <dbReference type="Pfam" id="PF25917"/>
    </source>
</evidence>
<dbReference type="KEGG" id="ttc:FOKN1_2064"/>
<dbReference type="InterPro" id="IPR050465">
    <property type="entry name" value="UPF0194_transport"/>
</dbReference>
<evidence type="ECO:0000256" key="5">
    <source>
        <dbReference type="SAM" id="MobiDB-lite"/>
    </source>
</evidence>
<keyword evidence="10" id="KW-1185">Reference proteome</keyword>
<dbReference type="Gene3D" id="2.40.50.100">
    <property type="match status" value="1"/>
</dbReference>
<feature type="domain" description="Multidrug resistance protein MdtA-like barrel-sandwich hybrid" evidence="7">
    <location>
        <begin position="85"/>
        <end position="239"/>
    </location>
</feature>
<name>A0A1Z4VTB9_9GAMM</name>
<feature type="domain" description="CusB-like beta-barrel" evidence="8">
    <location>
        <begin position="254"/>
        <end position="328"/>
    </location>
</feature>
<dbReference type="Gene3D" id="1.10.287.470">
    <property type="entry name" value="Helix hairpin bin"/>
    <property type="match status" value="1"/>
</dbReference>
<comment type="similarity">
    <text evidence="2">Belongs to the membrane fusion protein (MFP) (TC 8.A.1) family.</text>
</comment>
<keyword evidence="6" id="KW-0812">Transmembrane</keyword>
<accession>A0A1Z4VTB9</accession>
<dbReference type="GO" id="GO:0030313">
    <property type="term" value="C:cell envelope"/>
    <property type="evidence" value="ECO:0007669"/>
    <property type="project" value="UniProtKB-SubCell"/>
</dbReference>
<dbReference type="NCBIfam" id="TIGR01730">
    <property type="entry name" value="RND_mfp"/>
    <property type="match status" value="1"/>
</dbReference>
<keyword evidence="3 4" id="KW-0175">Coiled coil</keyword>
<protein>
    <submittedName>
        <fullName evidence="9">RND family efflux pump membrane fusion protein</fullName>
    </submittedName>
</protein>
<evidence type="ECO:0000256" key="4">
    <source>
        <dbReference type="SAM" id="Coils"/>
    </source>
</evidence>
<organism evidence="9 10">
    <name type="scientific">Thiohalobacter thiocyanaticus</name>
    <dbReference type="NCBI Taxonomy" id="585455"/>
    <lineage>
        <taxon>Bacteria</taxon>
        <taxon>Pseudomonadati</taxon>
        <taxon>Pseudomonadota</taxon>
        <taxon>Gammaproteobacteria</taxon>
        <taxon>Thiohalobacterales</taxon>
        <taxon>Thiohalobacteraceae</taxon>
        <taxon>Thiohalobacter</taxon>
    </lineage>
</organism>
<dbReference type="RefSeq" id="WP_096366535.1">
    <property type="nucleotide sequence ID" value="NZ_AP018052.1"/>
</dbReference>
<dbReference type="GO" id="GO:0022857">
    <property type="term" value="F:transmembrane transporter activity"/>
    <property type="evidence" value="ECO:0007669"/>
    <property type="project" value="InterPro"/>
</dbReference>
<dbReference type="Proteomes" id="UP000218765">
    <property type="component" value="Chromosome"/>
</dbReference>